<gene>
    <name evidence="9" type="ORF">EDS130_LOCUS17755</name>
</gene>
<dbReference type="GO" id="GO:0004674">
    <property type="term" value="F:protein serine/threonine kinase activity"/>
    <property type="evidence" value="ECO:0007669"/>
    <property type="project" value="UniProtKB-KW"/>
</dbReference>
<dbReference type="PANTHER" id="PTHR22968">
    <property type="entry name" value="PROTEIN KINASE C, MU"/>
    <property type="match status" value="1"/>
</dbReference>
<dbReference type="Pfam" id="PF00130">
    <property type="entry name" value="C1_1"/>
    <property type="match status" value="1"/>
</dbReference>
<dbReference type="SUPFAM" id="SSF57889">
    <property type="entry name" value="Cysteine-rich domain"/>
    <property type="match status" value="1"/>
</dbReference>
<dbReference type="InterPro" id="IPR008271">
    <property type="entry name" value="Ser/Thr_kinase_AS"/>
</dbReference>
<dbReference type="OrthoDB" id="266718at2759"/>
<sequence>MPSIFMWRKHHLKYNTTENSLIHHSMATNTPAPSQQQQRVSVYASLSARTIQTTLKYGLHQTDREYSGTNPANPIIEQIYGDAEKWIPEILSSAKNTKPNGRFVLNLYRISSSDFEITPVRCSADVEQNSLVEIILVPVESDDRPHCLYECQFHVPTFCAKCTRFIAGLYKQGYRCSKCRLAFHKDCAPFLEDDCPVAENQNQNNKAAKAVPVLLIINPFPRNSVSADTPKSARNLIPSVKEASADISSVTIIDKGIFPACIRNTNNYRRYLFRLTPSAISMSTNLSTKHVAGDKIIPSNDDLVFSFVDIQDLVLTDRMPHSDSIFEIHIRNKFIISVGKKTDSGGLQMETAQFYMSIRDQWEASINSSSASSAASTSTNNSTPRTTSPKSDVDRPRKLQVTKSIFQLGEAELHDRYILTGEKIGQGAFGRVVGAIKKATKEPRAVKIIEKDNCSEQEIKRINDEVQHLYTFNHINILKLEAYYERHNALYIVTERLQTDMCEYITKQQNGYLDEEGAKMLIYQVIVALRYLHDNECTHLDIKCENILLCLLKPVPLTNGQQMPNGIDHRRDFPLVKLADFGYSRVIGEHSFRKTFAGTKVYSPPEMHNPKPGYNRLADMWSAGVVMYAALSGTLPFSEKDCSNYNKIIEQRKAIFHDERWAYVSDFAQDLIDKHLLVVDINLRAKSNTVLFHDWFTDPQLYRDLREIERRASHHVGDHQEISPSPRWLTTQRNDPVWKAYQTQ</sequence>
<evidence type="ECO:0008006" key="11">
    <source>
        <dbReference type="Google" id="ProtNLM"/>
    </source>
</evidence>
<feature type="domain" description="Protein kinase" evidence="7">
    <location>
        <begin position="418"/>
        <end position="696"/>
    </location>
</feature>
<dbReference type="InterPro" id="IPR046349">
    <property type="entry name" value="C1-like_sf"/>
</dbReference>
<dbReference type="GO" id="GO:0016020">
    <property type="term" value="C:membrane"/>
    <property type="evidence" value="ECO:0007669"/>
    <property type="project" value="UniProtKB-SubCell"/>
</dbReference>
<dbReference type="GO" id="GO:0007200">
    <property type="term" value="P:phospholipase C-activating G protein-coupled receptor signaling pathway"/>
    <property type="evidence" value="ECO:0007669"/>
    <property type="project" value="TreeGrafter"/>
</dbReference>
<dbReference type="SMART" id="SM00109">
    <property type="entry name" value="C1"/>
    <property type="match status" value="1"/>
</dbReference>
<evidence type="ECO:0000259" key="7">
    <source>
        <dbReference type="PROSITE" id="PS50011"/>
    </source>
</evidence>
<evidence type="ECO:0000313" key="10">
    <source>
        <dbReference type="Proteomes" id="UP000663852"/>
    </source>
</evidence>
<feature type="binding site" evidence="5">
    <location>
        <position position="447"/>
    </location>
    <ligand>
        <name>ATP</name>
        <dbReference type="ChEBI" id="CHEBI:30616"/>
    </ligand>
</feature>
<dbReference type="GO" id="GO:0005829">
    <property type="term" value="C:cytosol"/>
    <property type="evidence" value="ECO:0007669"/>
    <property type="project" value="TreeGrafter"/>
</dbReference>
<comment type="caution">
    <text evidence="9">The sequence shown here is derived from an EMBL/GenBank/DDBJ whole genome shotgun (WGS) entry which is preliminary data.</text>
</comment>
<evidence type="ECO:0000256" key="1">
    <source>
        <dbReference type="ARBA" id="ARBA00022723"/>
    </source>
</evidence>
<protein>
    <recommendedName>
        <fullName evidence="11">Protein kinase C</fullName>
    </recommendedName>
</protein>
<dbReference type="Gene3D" id="1.10.510.10">
    <property type="entry name" value="Transferase(Phosphotransferase) domain 1"/>
    <property type="match status" value="1"/>
</dbReference>
<dbReference type="PANTHER" id="PTHR22968:SF15">
    <property type="entry name" value="SERINE_THREONINE-PROTEIN KINASE DKF-1"/>
    <property type="match status" value="1"/>
</dbReference>
<keyword evidence="1" id="KW-0479">Metal-binding</keyword>
<dbReference type="SMART" id="SM00220">
    <property type="entry name" value="S_TKc"/>
    <property type="match status" value="1"/>
</dbReference>
<dbReference type="GO" id="GO:0005524">
    <property type="term" value="F:ATP binding"/>
    <property type="evidence" value="ECO:0007669"/>
    <property type="project" value="UniProtKB-UniRule"/>
</dbReference>
<keyword evidence="3" id="KW-0862">Zinc</keyword>
<dbReference type="Gene3D" id="3.30.200.20">
    <property type="entry name" value="Phosphorylase Kinase, domain 1"/>
    <property type="match status" value="1"/>
</dbReference>
<dbReference type="InterPro" id="IPR002219">
    <property type="entry name" value="PKC_DAG/PE"/>
</dbReference>
<reference evidence="9" key="1">
    <citation type="submission" date="2021-02" db="EMBL/GenBank/DDBJ databases">
        <authorList>
            <person name="Nowell W R."/>
        </authorList>
    </citation>
    <scope>NUCLEOTIDE SEQUENCE</scope>
</reference>
<dbReference type="PROSITE" id="PS00107">
    <property type="entry name" value="PROTEIN_KINASE_ATP"/>
    <property type="match status" value="1"/>
</dbReference>
<dbReference type="SUPFAM" id="SSF56112">
    <property type="entry name" value="Protein kinase-like (PK-like)"/>
    <property type="match status" value="1"/>
</dbReference>
<evidence type="ECO:0000259" key="8">
    <source>
        <dbReference type="PROSITE" id="PS50081"/>
    </source>
</evidence>
<name>A0A814L3C9_ADIRI</name>
<dbReference type="PROSITE" id="PS00108">
    <property type="entry name" value="PROTEIN_KINASE_ST"/>
    <property type="match status" value="1"/>
</dbReference>
<dbReference type="InterPro" id="IPR011009">
    <property type="entry name" value="Kinase-like_dom_sf"/>
</dbReference>
<dbReference type="PROSITE" id="PS50011">
    <property type="entry name" value="PROTEIN_KINASE_DOM"/>
    <property type="match status" value="1"/>
</dbReference>
<evidence type="ECO:0000256" key="5">
    <source>
        <dbReference type="PROSITE-ProRule" id="PRU10141"/>
    </source>
</evidence>
<dbReference type="PROSITE" id="PS00479">
    <property type="entry name" value="ZF_DAG_PE_1"/>
    <property type="match status" value="1"/>
</dbReference>
<evidence type="ECO:0000256" key="3">
    <source>
        <dbReference type="ARBA" id="ARBA00022833"/>
    </source>
</evidence>
<feature type="compositionally biased region" description="Low complexity" evidence="6">
    <location>
        <begin position="369"/>
        <end position="388"/>
    </location>
</feature>
<dbReference type="PROSITE" id="PS50081">
    <property type="entry name" value="ZF_DAG_PE_2"/>
    <property type="match status" value="1"/>
</dbReference>
<evidence type="ECO:0000313" key="9">
    <source>
        <dbReference type="EMBL" id="CAF1057870.1"/>
    </source>
</evidence>
<feature type="domain" description="Phorbol-ester/DAG-type" evidence="8">
    <location>
        <begin position="145"/>
        <end position="195"/>
    </location>
</feature>
<keyword evidence="4 5" id="KW-0067">ATP-binding</keyword>
<dbReference type="InterPro" id="IPR017441">
    <property type="entry name" value="Protein_kinase_ATP_BS"/>
</dbReference>
<dbReference type="InterPro" id="IPR000719">
    <property type="entry name" value="Prot_kinase_dom"/>
</dbReference>
<evidence type="ECO:0000256" key="6">
    <source>
        <dbReference type="SAM" id="MobiDB-lite"/>
    </source>
</evidence>
<dbReference type="Gene3D" id="3.30.60.20">
    <property type="match status" value="1"/>
</dbReference>
<dbReference type="GO" id="GO:0035556">
    <property type="term" value="P:intracellular signal transduction"/>
    <property type="evidence" value="ECO:0007669"/>
    <property type="project" value="TreeGrafter"/>
</dbReference>
<dbReference type="AlphaFoldDB" id="A0A814L3C9"/>
<evidence type="ECO:0000256" key="4">
    <source>
        <dbReference type="ARBA" id="ARBA00022840"/>
    </source>
</evidence>
<feature type="region of interest" description="Disordered" evidence="6">
    <location>
        <begin position="369"/>
        <end position="395"/>
    </location>
</feature>
<dbReference type="EMBL" id="CAJNOJ010000081">
    <property type="protein sequence ID" value="CAF1057870.1"/>
    <property type="molecule type" value="Genomic_DNA"/>
</dbReference>
<dbReference type="Proteomes" id="UP000663852">
    <property type="component" value="Unassembled WGS sequence"/>
</dbReference>
<dbReference type="GO" id="GO:0008270">
    <property type="term" value="F:zinc ion binding"/>
    <property type="evidence" value="ECO:0007669"/>
    <property type="project" value="UniProtKB-KW"/>
</dbReference>
<keyword evidence="2 5" id="KW-0547">Nucleotide-binding</keyword>
<dbReference type="Pfam" id="PF00069">
    <property type="entry name" value="Pkinase"/>
    <property type="match status" value="1"/>
</dbReference>
<evidence type="ECO:0000256" key="2">
    <source>
        <dbReference type="ARBA" id="ARBA00022741"/>
    </source>
</evidence>
<organism evidence="9 10">
    <name type="scientific">Adineta ricciae</name>
    <name type="common">Rotifer</name>
    <dbReference type="NCBI Taxonomy" id="249248"/>
    <lineage>
        <taxon>Eukaryota</taxon>
        <taxon>Metazoa</taxon>
        <taxon>Spiralia</taxon>
        <taxon>Gnathifera</taxon>
        <taxon>Rotifera</taxon>
        <taxon>Eurotatoria</taxon>
        <taxon>Bdelloidea</taxon>
        <taxon>Adinetida</taxon>
        <taxon>Adinetidae</taxon>
        <taxon>Adineta</taxon>
    </lineage>
</organism>
<accession>A0A814L3C9</accession>
<proteinExistence type="predicted"/>